<evidence type="ECO:0000256" key="2">
    <source>
        <dbReference type="ARBA" id="ARBA00009436"/>
    </source>
</evidence>
<evidence type="ECO:0000313" key="13">
    <source>
        <dbReference type="Proteomes" id="UP001054889"/>
    </source>
</evidence>
<keyword evidence="13" id="KW-1185">Reference proteome</keyword>
<dbReference type="EMBL" id="BQKI01000088">
    <property type="protein sequence ID" value="GJN36330.1"/>
    <property type="molecule type" value="Genomic_DNA"/>
</dbReference>
<evidence type="ECO:0000256" key="5">
    <source>
        <dbReference type="ARBA" id="ARBA00022989"/>
    </source>
</evidence>
<evidence type="ECO:0008006" key="14">
    <source>
        <dbReference type="Google" id="ProtNLM"/>
    </source>
</evidence>
<keyword evidence="4" id="KW-0256">Endoplasmic reticulum</keyword>
<comment type="similarity">
    <text evidence="9">Belongs to the GRAS family.</text>
</comment>
<feature type="compositionally biased region" description="Low complexity" evidence="10">
    <location>
        <begin position="1"/>
        <end position="18"/>
    </location>
</feature>
<comment type="similarity">
    <text evidence="2">Belongs to the EMC6 family.</text>
</comment>
<evidence type="ECO:0000256" key="1">
    <source>
        <dbReference type="ARBA" id="ARBA00004477"/>
    </source>
</evidence>
<accession>A0AAV5FPG7</accession>
<feature type="region of interest" description="Leucine repeat II (LRII)" evidence="9">
    <location>
        <begin position="486"/>
        <end position="518"/>
    </location>
</feature>
<keyword evidence="6" id="KW-0805">Transcription regulation</keyword>
<sequence length="524" mass="58858">MAKARSSSKQSRAPAQQQNGGHSKLAKYLDPEASLDKDQLLDALHWIRQALGLLCGLLWGAVPLVGAVWIVLFLAISTGIIYWYYTYLLKIDEEEYGGHGSLLQEGLFASFTLFLEPTMYNYILSNPQFVPPPTNAPNTQLSSVVAIPELYNVSSSVGQNQLQAVEPVRSDYQRIRSNNVLQYISQMLMEDVDERVGLHQREAALQAAEKPFYDILAQDRLSICRVTTKGKVGERSRFGLFKVTDHRNNPYVQDLNDLGGTSNAITSCEIIRNEKFDRLLLCCDMECFKETLNLRKMMASVNSPKGQGKGPSQQKLQGKKRLRKEMVDLRSLLIHCAQAVAADDRQLASDLLRKIRQHSSADGDCTQRLAFYLVDGLEARLTGIGSRAYYKLMAKRVSDEAVIKAYKLYLASCPFYRASYTFANQTIIDAAKGKSRVHIVDFGICFGFQWPSLIQQFAELGVSPILRITGIDVRRPGFHPLEIIEEAGKRLADYAKIFKVPFEYQGISSRFETIQIEDLNIEGG</sequence>
<evidence type="ECO:0000313" key="12">
    <source>
        <dbReference type="EMBL" id="GJN36330.1"/>
    </source>
</evidence>
<evidence type="ECO:0000256" key="6">
    <source>
        <dbReference type="ARBA" id="ARBA00023015"/>
    </source>
</evidence>
<protein>
    <recommendedName>
        <fullName evidence="14">Scarecrow-like protein 9</fullName>
    </recommendedName>
</protein>
<dbReference type="AlphaFoldDB" id="A0AAV5FPG7"/>
<gene>
    <name evidence="12" type="primary">gb25179</name>
    <name evidence="12" type="ORF">PR202_gb25179</name>
</gene>
<evidence type="ECO:0000256" key="8">
    <source>
        <dbReference type="ARBA" id="ARBA00023163"/>
    </source>
</evidence>
<evidence type="ECO:0000256" key="3">
    <source>
        <dbReference type="ARBA" id="ARBA00022692"/>
    </source>
</evidence>
<feature type="region of interest" description="Disordered" evidence="10">
    <location>
        <begin position="301"/>
        <end position="320"/>
    </location>
</feature>
<name>A0AAV5FPG7_ELECO</name>
<evidence type="ECO:0000256" key="11">
    <source>
        <dbReference type="SAM" id="Phobius"/>
    </source>
</evidence>
<comment type="subcellular location">
    <subcellularLocation>
        <location evidence="1">Endoplasmic reticulum membrane</location>
        <topology evidence="1">Multi-pass membrane protein</topology>
    </subcellularLocation>
</comment>
<keyword evidence="7 11" id="KW-0472">Membrane</keyword>
<comment type="caution">
    <text evidence="12">The sequence shown here is derived from an EMBL/GenBank/DDBJ whole genome shotgun (WGS) entry which is preliminary data.</text>
</comment>
<keyword evidence="5 11" id="KW-1133">Transmembrane helix</keyword>
<dbReference type="Pfam" id="PF07019">
    <property type="entry name" value="EMC6"/>
    <property type="match status" value="1"/>
</dbReference>
<keyword evidence="3 11" id="KW-0812">Transmembrane</keyword>
<proteinExistence type="inferred from homology"/>
<feature type="transmembrane region" description="Helical" evidence="11">
    <location>
        <begin position="57"/>
        <end position="85"/>
    </location>
</feature>
<reference evidence="12" key="2">
    <citation type="submission" date="2021-12" db="EMBL/GenBank/DDBJ databases">
        <title>Resequencing data analysis of finger millet.</title>
        <authorList>
            <person name="Hatakeyama M."/>
            <person name="Aluri S."/>
            <person name="Balachadran M.T."/>
            <person name="Sivarajan S.R."/>
            <person name="Poveda L."/>
            <person name="Shimizu-Inatsugi R."/>
            <person name="Schlapbach R."/>
            <person name="Sreeman S.M."/>
            <person name="Shimizu K.K."/>
        </authorList>
    </citation>
    <scope>NUCLEOTIDE SEQUENCE</scope>
</reference>
<dbReference type="Pfam" id="PF03514">
    <property type="entry name" value="GRAS"/>
    <property type="match status" value="1"/>
</dbReference>
<evidence type="ECO:0000256" key="9">
    <source>
        <dbReference type="PROSITE-ProRule" id="PRU01191"/>
    </source>
</evidence>
<dbReference type="PANTHER" id="PTHR31636">
    <property type="entry name" value="OSJNBA0084A10.13 PROTEIN-RELATED"/>
    <property type="match status" value="1"/>
</dbReference>
<reference evidence="12" key="1">
    <citation type="journal article" date="2018" name="DNA Res.">
        <title>Multiple hybrid de novo genome assembly of finger millet, an orphan allotetraploid crop.</title>
        <authorList>
            <person name="Hatakeyama M."/>
            <person name="Aluri S."/>
            <person name="Balachadran M.T."/>
            <person name="Sivarajan S.R."/>
            <person name="Patrignani A."/>
            <person name="Gruter S."/>
            <person name="Poveda L."/>
            <person name="Shimizu-Inatsugi R."/>
            <person name="Baeten J."/>
            <person name="Francoijs K.J."/>
            <person name="Nataraja K.N."/>
            <person name="Reddy Y.A.N."/>
            <person name="Phadnis S."/>
            <person name="Ravikumar R.L."/>
            <person name="Schlapbach R."/>
            <person name="Sreeman S.M."/>
            <person name="Shimizu K.K."/>
        </authorList>
    </citation>
    <scope>NUCLEOTIDE SEQUENCE</scope>
</reference>
<evidence type="ECO:0000256" key="7">
    <source>
        <dbReference type="ARBA" id="ARBA00023136"/>
    </source>
</evidence>
<evidence type="ECO:0000256" key="4">
    <source>
        <dbReference type="ARBA" id="ARBA00022824"/>
    </source>
</evidence>
<keyword evidence="8" id="KW-0804">Transcription</keyword>
<evidence type="ECO:0000256" key="10">
    <source>
        <dbReference type="SAM" id="MobiDB-lite"/>
    </source>
</evidence>
<feature type="region of interest" description="Leucine repeat I (LRI)" evidence="9">
    <location>
        <begin position="327"/>
        <end position="387"/>
    </location>
</feature>
<organism evidence="12 13">
    <name type="scientific">Eleusine coracana subsp. coracana</name>
    <dbReference type="NCBI Taxonomy" id="191504"/>
    <lineage>
        <taxon>Eukaryota</taxon>
        <taxon>Viridiplantae</taxon>
        <taxon>Streptophyta</taxon>
        <taxon>Embryophyta</taxon>
        <taxon>Tracheophyta</taxon>
        <taxon>Spermatophyta</taxon>
        <taxon>Magnoliopsida</taxon>
        <taxon>Liliopsida</taxon>
        <taxon>Poales</taxon>
        <taxon>Poaceae</taxon>
        <taxon>PACMAD clade</taxon>
        <taxon>Chloridoideae</taxon>
        <taxon>Cynodonteae</taxon>
        <taxon>Eleusininae</taxon>
        <taxon>Eleusine</taxon>
    </lineage>
</organism>
<feature type="short sequence motif" description="VHIID" evidence="9">
    <location>
        <begin position="437"/>
        <end position="441"/>
    </location>
</feature>
<dbReference type="InterPro" id="IPR029008">
    <property type="entry name" value="EMC6-like"/>
</dbReference>
<dbReference type="InterPro" id="IPR005202">
    <property type="entry name" value="TF_GRAS"/>
</dbReference>
<feature type="region of interest" description="Disordered" evidence="10">
    <location>
        <begin position="1"/>
        <end position="23"/>
    </location>
</feature>
<dbReference type="Proteomes" id="UP001054889">
    <property type="component" value="Unassembled WGS sequence"/>
</dbReference>
<comment type="caution">
    <text evidence="9">Lacks conserved residue(s) required for the propagation of feature annotation.</text>
</comment>
<dbReference type="PROSITE" id="PS50985">
    <property type="entry name" value="GRAS"/>
    <property type="match status" value="1"/>
</dbReference>
<dbReference type="GO" id="GO:0005789">
    <property type="term" value="C:endoplasmic reticulum membrane"/>
    <property type="evidence" value="ECO:0007669"/>
    <property type="project" value="UniProtKB-SubCell"/>
</dbReference>